<reference evidence="2" key="1">
    <citation type="submission" date="2022-01" db="EMBL/GenBank/DDBJ databases">
        <title>Genome sequnece data of strain Bradyrhizobium sp. nov.</title>
        <authorList>
            <person name="Zhang J."/>
        </authorList>
    </citation>
    <scope>NUCLEOTIDE SEQUENCE</scope>
    <source>
        <strain evidence="3">WYCCWR 12774</strain>
        <strain evidence="2">WYCCWR 13023</strain>
    </source>
</reference>
<feature type="domain" description="Calcineurin-like phosphoesterase" evidence="1">
    <location>
        <begin position="2"/>
        <end position="146"/>
    </location>
</feature>
<evidence type="ECO:0000313" key="5">
    <source>
        <dbReference type="Proteomes" id="UP001139054"/>
    </source>
</evidence>
<dbReference type="InterPro" id="IPR050535">
    <property type="entry name" value="DNA_Repair-Maintenance_Comp"/>
</dbReference>
<organism evidence="2 5">
    <name type="scientific">Bradyrhizobium zhengyangense</name>
    <dbReference type="NCBI Taxonomy" id="2911009"/>
    <lineage>
        <taxon>Bacteria</taxon>
        <taxon>Pseudomonadati</taxon>
        <taxon>Pseudomonadota</taxon>
        <taxon>Alphaproteobacteria</taxon>
        <taxon>Hyphomicrobiales</taxon>
        <taxon>Nitrobacteraceae</taxon>
        <taxon>Bradyrhizobium</taxon>
    </lineage>
</organism>
<dbReference type="EMBL" id="JAKLTY010000034">
    <property type="protein sequence ID" value="MCG2631912.1"/>
    <property type="molecule type" value="Genomic_DNA"/>
</dbReference>
<dbReference type="EMBL" id="JAKLUA010000024">
    <property type="protein sequence ID" value="MCG2672707.1"/>
    <property type="molecule type" value="Genomic_DNA"/>
</dbReference>
<dbReference type="Pfam" id="PF00149">
    <property type="entry name" value="Metallophos"/>
    <property type="match status" value="1"/>
</dbReference>
<dbReference type="PANTHER" id="PTHR30337:SF7">
    <property type="entry name" value="PHOSPHOESTERASE"/>
    <property type="match status" value="1"/>
</dbReference>
<sequence>MIIAGDLYDGDWRDFQTGLLFVRQMGRLRAANIPAFVLHGNHDVESQITKRLPLQDNVQVFSYRKSQTFKLDDPRVAIHSQSFRMQATTDNAAAAYPPPVKGYFNIGVLHTARGGPKGPHENYAPGTLDELVNKGYDYWALAHVHQGGVLHEQPHVSAATCKAAISAKPAQSRRS</sequence>
<gene>
    <name evidence="3" type="ORF">L6637_37765</name>
    <name evidence="2" type="ORF">L6654_35345</name>
</gene>
<dbReference type="InterPro" id="IPR004843">
    <property type="entry name" value="Calcineurin-like_PHP"/>
</dbReference>
<dbReference type="SUPFAM" id="SSF56300">
    <property type="entry name" value="Metallo-dependent phosphatases"/>
    <property type="match status" value="1"/>
</dbReference>
<dbReference type="AlphaFoldDB" id="A0A9X1RCX7"/>
<proteinExistence type="predicted"/>
<evidence type="ECO:0000313" key="4">
    <source>
        <dbReference type="Proteomes" id="UP001139012"/>
    </source>
</evidence>
<dbReference type="InterPro" id="IPR029052">
    <property type="entry name" value="Metallo-depent_PP-like"/>
</dbReference>
<dbReference type="RefSeq" id="WP_167506287.1">
    <property type="nucleotide sequence ID" value="NZ_JAKLTY010000034.1"/>
</dbReference>
<comment type="caution">
    <text evidence="2">The sequence shown here is derived from an EMBL/GenBank/DDBJ whole genome shotgun (WGS) entry which is preliminary data.</text>
</comment>
<dbReference type="Proteomes" id="UP001139054">
    <property type="component" value="Unassembled WGS sequence"/>
</dbReference>
<keyword evidence="4" id="KW-1185">Reference proteome</keyword>
<dbReference type="GO" id="GO:0016787">
    <property type="term" value="F:hydrolase activity"/>
    <property type="evidence" value="ECO:0007669"/>
    <property type="project" value="InterPro"/>
</dbReference>
<accession>A0A9X1RCX7</accession>
<dbReference type="PANTHER" id="PTHR30337">
    <property type="entry name" value="COMPONENT OF ATP-DEPENDENT DSDNA EXONUCLEASE"/>
    <property type="match status" value="1"/>
</dbReference>
<evidence type="ECO:0000259" key="1">
    <source>
        <dbReference type="Pfam" id="PF00149"/>
    </source>
</evidence>
<name>A0A9X1RCX7_9BRAD</name>
<dbReference type="Gene3D" id="3.60.21.10">
    <property type="match status" value="1"/>
</dbReference>
<evidence type="ECO:0000313" key="3">
    <source>
        <dbReference type="EMBL" id="MCG2672707.1"/>
    </source>
</evidence>
<dbReference type="Proteomes" id="UP001139012">
    <property type="component" value="Unassembled WGS sequence"/>
</dbReference>
<evidence type="ECO:0000313" key="2">
    <source>
        <dbReference type="EMBL" id="MCG2631912.1"/>
    </source>
</evidence>
<protein>
    <submittedName>
        <fullName evidence="2">Metallophosphoesterase</fullName>
    </submittedName>
</protein>